<dbReference type="SUPFAM" id="SSF46894">
    <property type="entry name" value="C-terminal effector domain of the bipartite response regulators"/>
    <property type="match status" value="1"/>
</dbReference>
<sequence>MPKLNSNQSLFSLIQEVESSIQGVSQEEYTKVLGRTFAQIGIDKFSYVYLNPTPFENPRISIHSNYPAEWVDTYRQNSLYKSDPVMANSAITSTPFFWDEIPEEIGISNKLFKQSTSYGIKQGFTVPLHDPGRAFGSLHLTSEENNPDFVPIVRSNMLIIKALSIIAHQHRPIDDISTGITIKLTPREVEFLHWLTLGKNYKEIGLIMYISERTVKFHAKQITEKLDCINVKQAMMKAAQLHLV</sequence>
<dbReference type="PANTHER" id="PTHR44688">
    <property type="entry name" value="DNA-BINDING TRANSCRIPTIONAL ACTIVATOR DEVR_DOSR"/>
    <property type="match status" value="1"/>
</dbReference>
<dbReference type="OrthoDB" id="9774661at2"/>
<dbReference type="SUPFAM" id="SSF75516">
    <property type="entry name" value="Pheromone-binding domain of LuxR-like quorum-sensing transcription factors"/>
    <property type="match status" value="1"/>
</dbReference>
<evidence type="ECO:0000256" key="1">
    <source>
        <dbReference type="ARBA" id="ARBA00023015"/>
    </source>
</evidence>
<dbReference type="InterPro" id="IPR005143">
    <property type="entry name" value="TF_LuxR_autoind-bd_dom"/>
</dbReference>
<keyword evidence="2" id="KW-0238">DNA-binding</keyword>
<evidence type="ECO:0000256" key="3">
    <source>
        <dbReference type="ARBA" id="ARBA00023163"/>
    </source>
</evidence>
<dbReference type="Gene3D" id="1.10.10.10">
    <property type="entry name" value="Winged helix-like DNA-binding domain superfamily/Winged helix DNA-binding domain"/>
    <property type="match status" value="1"/>
</dbReference>
<dbReference type="PRINTS" id="PR00038">
    <property type="entry name" value="HTHLUXR"/>
</dbReference>
<dbReference type="SMART" id="SM00421">
    <property type="entry name" value="HTH_LUXR"/>
    <property type="match status" value="1"/>
</dbReference>
<dbReference type="GO" id="GO:0003677">
    <property type="term" value="F:DNA binding"/>
    <property type="evidence" value="ECO:0007669"/>
    <property type="project" value="UniProtKB-KW"/>
</dbReference>
<accession>A0A7X2RNK0</accession>
<evidence type="ECO:0000313" key="6">
    <source>
        <dbReference type="Proteomes" id="UP000431485"/>
    </source>
</evidence>
<dbReference type="InterPro" id="IPR016032">
    <property type="entry name" value="Sig_transdc_resp-reg_C-effctor"/>
</dbReference>
<dbReference type="Pfam" id="PF00196">
    <property type="entry name" value="GerE"/>
    <property type="match status" value="1"/>
</dbReference>
<dbReference type="InterPro" id="IPR036693">
    <property type="entry name" value="TF_LuxR_autoind-bd_dom_sf"/>
</dbReference>
<dbReference type="GO" id="GO:0006355">
    <property type="term" value="P:regulation of DNA-templated transcription"/>
    <property type="evidence" value="ECO:0007669"/>
    <property type="project" value="InterPro"/>
</dbReference>
<dbReference type="CDD" id="cd06170">
    <property type="entry name" value="LuxR_C_like"/>
    <property type="match status" value="1"/>
</dbReference>
<gene>
    <name evidence="5" type="ORF">GIR22_02935</name>
</gene>
<organism evidence="5 6">
    <name type="scientific">Pseudomonas karstica</name>
    <dbReference type="NCBI Taxonomy" id="1055468"/>
    <lineage>
        <taxon>Bacteria</taxon>
        <taxon>Pseudomonadati</taxon>
        <taxon>Pseudomonadota</taxon>
        <taxon>Gammaproteobacteria</taxon>
        <taxon>Pseudomonadales</taxon>
        <taxon>Pseudomonadaceae</taxon>
        <taxon>Pseudomonas</taxon>
    </lineage>
</organism>
<protein>
    <recommendedName>
        <fullName evidence="4">HTH luxR-type domain-containing protein</fullName>
    </recommendedName>
</protein>
<dbReference type="InterPro" id="IPR000792">
    <property type="entry name" value="Tscrpt_reg_LuxR_C"/>
</dbReference>
<keyword evidence="3" id="KW-0804">Transcription</keyword>
<dbReference type="PANTHER" id="PTHR44688:SF16">
    <property type="entry name" value="DNA-BINDING TRANSCRIPTIONAL ACTIVATOR DEVR_DOSR"/>
    <property type="match status" value="1"/>
</dbReference>
<keyword evidence="6" id="KW-1185">Reference proteome</keyword>
<evidence type="ECO:0000259" key="4">
    <source>
        <dbReference type="PROSITE" id="PS50043"/>
    </source>
</evidence>
<evidence type="ECO:0000313" key="5">
    <source>
        <dbReference type="EMBL" id="MTD18098.1"/>
    </source>
</evidence>
<name>A0A7X2RNK0_9PSED</name>
<dbReference type="Gene3D" id="3.30.450.80">
    <property type="entry name" value="Transcription factor LuxR-like, autoinducer-binding domain"/>
    <property type="match status" value="1"/>
</dbReference>
<feature type="domain" description="HTH luxR-type" evidence="4">
    <location>
        <begin position="177"/>
        <end position="242"/>
    </location>
</feature>
<keyword evidence="1" id="KW-0805">Transcription regulation</keyword>
<dbReference type="InterPro" id="IPR036388">
    <property type="entry name" value="WH-like_DNA-bd_sf"/>
</dbReference>
<dbReference type="RefSeq" id="WP_154741858.1">
    <property type="nucleotide sequence ID" value="NZ_JBHSTG010000046.1"/>
</dbReference>
<evidence type="ECO:0000256" key="2">
    <source>
        <dbReference type="ARBA" id="ARBA00023125"/>
    </source>
</evidence>
<dbReference type="EMBL" id="WLYI01000003">
    <property type="protein sequence ID" value="MTD18098.1"/>
    <property type="molecule type" value="Genomic_DNA"/>
</dbReference>
<comment type="caution">
    <text evidence="5">The sequence shown here is derived from an EMBL/GenBank/DDBJ whole genome shotgun (WGS) entry which is preliminary data.</text>
</comment>
<dbReference type="AlphaFoldDB" id="A0A7X2RNK0"/>
<dbReference type="Proteomes" id="UP000431485">
    <property type="component" value="Unassembled WGS sequence"/>
</dbReference>
<dbReference type="Pfam" id="PF03472">
    <property type="entry name" value="Autoind_bind"/>
    <property type="match status" value="1"/>
</dbReference>
<proteinExistence type="predicted"/>
<reference evidence="5 6" key="1">
    <citation type="submission" date="2019-11" db="EMBL/GenBank/DDBJ databases">
        <title>Pseudmonas karstica sp. nov. and Pseudomonas spelaei sp. nov. from caves.</title>
        <authorList>
            <person name="Zeman M."/>
        </authorList>
    </citation>
    <scope>NUCLEOTIDE SEQUENCE [LARGE SCALE GENOMIC DNA]</scope>
    <source>
        <strain evidence="5 6">CCM 7891</strain>
    </source>
</reference>
<dbReference type="PROSITE" id="PS50043">
    <property type="entry name" value="HTH_LUXR_2"/>
    <property type="match status" value="1"/>
</dbReference>